<organism evidence="2">
    <name type="scientific">Desulfacinum infernum</name>
    <dbReference type="NCBI Taxonomy" id="35837"/>
    <lineage>
        <taxon>Bacteria</taxon>
        <taxon>Pseudomonadati</taxon>
        <taxon>Thermodesulfobacteriota</taxon>
        <taxon>Syntrophobacteria</taxon>
        <taxon>Syntrophobacterales</taxon>
        <taxon>Syntrophobacteraceae</taxon>
        <taxon>Desulfacinum</taxon>
    </lineage>
</organism>
<dbReference type="SUPFAM" id="SSF56935">
    <property type="entry name" value="Porins"/>
    <property type="match status" value="1"/>
</dbReference>
<feature type="compositionally biased region" description="Basic and acidic residues" evidence="1">
    <location>
        <begin position="135"/>
        <end position="154"/>
    </location>
</feature>
<name>A0A831ZNA4_9BACT</name>
<evidence type="ECO:0000313" key="2">
    <source>
        <dbReference type="EMBL" id="HFK98611.1"/>
    </source>
</evidence>
<sequence length="439" mass="50537">MKKTCSLAFILCAILVTGGPGRCESVITFVPRLTLAEEYTDNVDLDPKDKREEWTTVLSPGFDLDMLWKTRSLRLSYTPGFAYAAKDDANSEIRQDLLLGYKDQLSKKLRVSATETLQRTELPYTVQDPVFQRQVEEETGRRRDRTIRRNREPYTESTTRAAMDYSFGARDRLNVAYIFGILDNDDPTVEDNHRHNPQVSMTFWPWDHYGIDAGILYERGEYSGKTDYTDDTEAYVRFLREFSQHLNGFVGYRHTVSQSIGSTRDYRVYEPFIGVDWESSKDFFASVSLGYFYKDNDVGSNDSGPTLSGDVGKSWRFRRGAVRLTGGTGYEQSYGGAENLGFTVFYRAGLAASYALAKHLDSIASVSVERNEYLDEDPERDDNTYTFSGTLRYQMRRWLFWNLAYIYQKVDSNLNDNDYTENRVMMSVSLVPPHGLRYK</sequence>
<dbReference type="InterPro" id="IPR018759">
    <property type="entry name" value="BBP2_2"/>
</dbReference>
<evidence type="ECO:0008006" key="3">
    <source>
        <dbReference type="Google" id="ProtNLM"/>
    </source>
</evidence>
<comment type="caution">
    <text evidence="2">The sequence shown here is derived from an EMBL/GenBank/DDBJ whole genome shotgun (WGS) entry which is preliminary data.</text>
</comment>
<protein>
    <recommendedName>
        <fullName evidence="3">Beta-barrel porin 2</fullName>
    </recommendedName>
</protein>
<dbReference type="AlphaFoldDB" id="A0A831ZNA4"/>
<dbReference type="EMBL" id="DSTK01000041">
    <property type="protein sequence ID" value="HFK98611.1"/>
    <property type="molecule type" value="Genomic_DNA"/>
</dbReference>
<dbReference type="Pfam" id="PF10082">
    <property type="entry name" value="BBP2_2"/>
    <property type="match status" value="1"/>
</dbReference>
<proteinExistence type="predicted"/>
<accession>A0A831ZNA4</accession>
<gene>
    <name evidence="2" type="ORF">ENS06_14960</name>
</gene>
<reference evidence="2" key="1">
    <citation type="journal article" date="2020" name="mSystems">
        <title>Genome- and Community-Level Interaction Insights into Carbon Utilization and Element Cycling Functions of Hydrothermarchaeota in Hydrothermal Sediment.</title>
        <authorList>
            <person name="Zhou Z."/>
            <person name="Liu Y."/>
            <person name="Xu W."/>
            <person name="Pan J."/>
            <person name="Luo Z.H."/>
            <person name="Li M."/>
        </authorList>
    </citation>
    <scope>NUCLEOTIDE SEQUENCE [LARGE SCALE GENOMIC DNA]</scope>
    <source>
        <strain evidence="2">SpSt-456</strain>
    </source>
</reference>
<evidence type="ECO:0000256" key="1">
    <source>
        <dbReference type="SAM" id="MobiDB-lite"/>
    </source>
</evidence>
<feature type="region of interest" description="Disordered" evidence="1">
    <location>
        <begin position="135"/>
        <end position="155"/>
    </location>
</feature>